<keyword evidence="1" id="KW-0175">Coiled coil</keyword>
<reference evidence="2 3" key="1">
    <citation type="journal article" date="2012" name="Genome Biol.">
        <title>Genome and low-iron response of an oceanic diatom adapted to chronic iron limitation.</title>
        <authorList>
            <person name="Lommer M."/>
            <person name="Specht M."/>
            <person name="Roy A.S."/>
            <person name="Kraemer L."/>
            <person name="Andreson R."/>
            <person name="Gutowska M.A."/>
            <person name="Wolf J."/>
            <person name="Bergner S.V."/>
            <person name="Schilhabel M.B."/>
            <person name="Klostermeier U.C."/>
            <person name="Beiko R.G."/>
            <person name="Rosenstiel P."/>
            <person name="Hippler M."/>
            <person name="Laroche J."/>
        </authorList>
    </citation>
    <scope>NUCLEOTIDE SEQUENCE [LARGE SCALE GENOMIC DNA]</scope>
    <source>
        <strain evidence="2 3">CCMP1005</strain>
    </source>
</reference>
<keyword evidence="3" id="KW-1185">Reference proteome</keyword>
<gene>
    <name evidence="2" type="ORF">THAOC_33131</name>
</gene>
<dbReference type="AlphaFoldDB" id="K0RGQ3"/>
<feature type="coiled-coil region" evidence="1">
    <location>
        <begin position="9"/>
        <end position="36"/>
    </location>
</feature>
<feature type="coiled-coil region" evidence="1">
    <location>
        <begin position="249"/>
        <end position="276"/>
    </location>
</feature>
<feature type="coiled-coil region" evidence="1">
    <location>
        <begin position="87"/>
        <end position="219"/>
    </location>
</feature>
<accession>K0RGQ3</accession>
<dbReference type="EMBL" id="AGNL01046267">
    <property type="protein sequence ID" value="EJK48106.1"/>
    <property type="molecule type" value="Genomic_DNA"/>
</dbReference>
<sequence>GSDPAGFPAEHTRGREEELLAELAKLRAENDQLQTAYTTLYDSHRNTRAEVLEQYKTEFDAAKQAWDASSIKLGLQLKNAGVYAAEVKRLKTELMAVASERDELKSTNVRLEAELKAEKDERGFEKSVRRLHGETISGLEKKVEDLTEAGEALRRETEVRSGEKAASERKEADLIERISKLESNLSTETADHAATVEKLEHQMEVNRTLESRIVSIEKEANAKILVERRMLKSVEEATADELGTHASRTRDLESQLTSLKDELRRERTKRTAAQSRLACQSRKVAGFGRAVRMLEEAMTSTLSGQVFKTRRLKEALSGLRTELDTERRSGGEARKELEGARRVIADLTRRDTGHDAMLELEEEVRSVFSFPPSVEIP</sequence>
<name>K0RGQ3_THAOC</name>
<evidence type="ECO:0000313" key="2">
    <source>
        <dbReference type="EMBL" id="EJK48106.1"/>
    </source>
</evidence>
<proteinExistence type="predicted"/>
<protein>
    <submittedName>
        <fullName evidence="2">Uncharacterized protein</fullName>
    </submittedName>
</protein>
<evidence type="ECO:0000313" key="3">
    <source>
        <dbReference type="Proteomes" id="UP000266841"/>
    </source>
</evidence>
<comment type="caution">
    <text evidence="2">The sequence shown here is derived from an EMBL/GenBank/DDBJ whole genome shotgun (WGS) entry which is preliminary data.</text>
</comment>
<dbReference type="Proteomes" id="UP000266841">
    <property type="component" value="Unassembled WGS sequence"/>
</dbReference>
<feature type="non-terminal residue" evidence="2">
    <location>
        <position position="1"/>
    </location>
</feature>
<organism evidence="2 3">
    <name type="scientific">Thalassiosira oceanica</name>
    <name type="common">Marine diatom</name>
    <dbReference type="NCBI Taxonomy" id="159749"/>
    <lineage>
        <taxon>Eukaryota</taxon>
        <taxon>Sar</taxon>
        <taxon>Stramenopiles</taxon>
        <taxon>Ochrophyta</taxon>
        <taxon>Bacillariophyta</taxon>
        <taxon>Coscinodiscophyceae</taxon>
        <taxon>Thalassiosirophycidae</taxon>
        <taxon>Thalassiosirales</taxon>
        <taxon>Thalassiosiraceae</taxon>
        <taxon>Thalassiosira</taxon>
    </lineage>
</organism>
<evidence type="ECO:0000256" key="1">
    <source>
        <dbReference type="SAM" id="Coils"/>
    </source>
</evidence>